<accession>A0A8T3A356</accession>
<name>A0A8T3A356_DENNO</name>
<evidence type="ECO:0000313" key="1">
    <source>
        <dbReference type="EMBL" id="KAI0488621.1"/>
    </source>
</evidence>
<comment type="caution">
    <text evidence="1">The sequence shown here is derived from an EMBL/GenBank/DDBJ whole genome shotgun (WGS) entry which is preliminary data.</text>
</comment>
<reference evidence="1" key="1">
    <citation type="journal article" date="2022" name="Front. Genet.">
        <title>Chromosome-Scale Assembly of the Dendrobium nobile Genome Provides Insights Into the Molecular Mechanism of the Biosynthesis of the Medicinal Active Ingredient of Dendrobium.</title>
        <authorList>
            <person name="Xu Q."/>
            <person name="Niu S.-C."/>
            <person name="Li K.-L."/>
            <person name="Zheng P.-J."/>
            <person name="Zhang X.-J."/>
            <person name="Jia Y."/>
            <person name="Liu Y."/>
            <person name="Niu Y.-X."/>
            <person name="Yu L.-H."/>
            <person name="Chen D.-F."/>
            <person name="Zhang G.-Q."/>
        </authorList>
    </citation>
    <scope>NUCLEOTIDE SEQUENCE</scope>
    <source>
        <tissue evidence="1">Leaf</tissue>
    </source>
</reference>
<dbReference type="Proteomes" id="UP000829196">
    <property type="component" value="Unassembled WGS sequence"/>
</dbReference>
<dbReference type="AlphaFoldDB" id="A0A8T3A356"/>
<dbReference type="EMBL" id="JAGYWB010000019">
    <property type="protein sequence ID" value="KAI0488621.1"/>
    <property type="molecule type" value="Genomic_DNA"/>
</dbReference>
<protein>
    <submittedName>
        <fullName evidence="1">Uncharacterized protein</fullName>
    </submittedName>
</protein>
<keyword evidence="2" id="KW-1185">Reference proteome</keyword>
<sequence length="93" mass="10960">MQLFMASKPTPQHQNDAMFSFQQLPSNDLFNKKGRKRKKDLHSEYLEEFHALTLSKDRLPFVREIVVCLQYSQPNFSVRRGCSLRLLCLQELS</sequence>
<organism evidence="1 2">
    <name type="scientific">Dendrobium nobile</name>
    <name type="common">Orchid</name>
    <dbReference type="NCBI Taxonomy" id="94219"/>
    <lineage>
        <taxon>Eukaryota</taxon>
        <taxon>Viridiplantae</taxon>
        <taxon>Streptophyta</taxon>
        <taxon>Embryophyta</taxon>
        <taxon>Tracheophyta</taxon>
        <taxon>Spermatophyta</taxon>
        <taxon>Magnoliopsida</taxon>
        <taxon>Liliopsida</taxon>
        <taxon>Asparagales</taxon>
        <taxon>Orchidaceae</taxon>
        <taxon>Epidendroideae</taxon>
        <taxon>Malaxideae</taxon>
        <taxon>Dendrobiinae</taxon>
        <taxon>Dendrobium</taxon>
    </lineage>
</organism>
<proteinExistence type="predicted"/>
<gene>
    <name evidence="1" type="ORF">KFK09_028460</name>
</gene>
<evidence type="ECO:0000313" key="2">
    <source>
        <dbReference type="Proteomes" id="UP000829196"/>
    </source>
</evidence>